<dbReference type="PANTHER" id="PTHR24012">
    <property type="entry name" value="RNA BINDING PROTEIN"/>
    <property type="match status" value="1"/>
</dbReference>
<dbReference type="InterPro" id="IPR000504">
    <property type="entry name" value="RRM_dom"/>
</dbReference>
<dbReference type="InterPro" id="IPR012677">
    <property type="entry name" value="Nucleotide-bd_a/b_plait_sf"/>
</dbReference>
<dbReference type="InterPro" id="IPR035979">
    <property type="entry name" value="RBD_domain_sf"/>
</dbReference>
<organism evidence="5">
    <name type="scientific">Brassica napus</name>
    <name type="common">Rape</name>
    <dbReference type="NCBI Taxonomy" id="3708"/>
    <lineage>
        <taxon>Eukaryota</taxon>
        <taxon>Viridiplantae</taxon>
        <taxon>Streptophyta</taxon>
        <taxon>Embryophyta</taxon>
        <taxon>Tracheophyta</taxon>
        <taxon>Spermatophyta</taxon>
        <taxon>Magnoliopsida</taxon>
        <taxon>eudicotyledons</taxon>
        <taxon>Gunneridae</taxon>
        <taxon>Pentapetalae</taxon>
        <taxon>rosids</taxon>
        <taxon>malvids</taxon>
        <taxon>Brassicales</taxon>
        <taxon>Brassicaceae</taxon>
        <taxon>Brassiceae</taxon>
        <taxon>Brassica</taxon>
    </lineage>
</organism>
<dbReference type="SMR" id="A0A816PZF2"/>
<reference evidence="5" key="1">
    <citation type="submission" date="2021-01" db="EMBL/GenBank/DDBJ databases">
        <authorList>
            <consortium name="Genoscope - CEA"/>
            <person name="William W."/>
        </authorList>
    </citation>
    <scope>NUCLEOTIDE SEQUENCE</scope>
</reference>
<keyword evidence="2 3" id="KW-0694">RNA-binding</keyword>
<dbReference type="EMBL" id="HG994370">
    <property type="protein sequence ID" value="CAF2054042.1"/>
    <property type="molecule type" value="Genomic_DNA"/>
</dbReference>
<accession>A0A816PZF2</accession>
<dbReference type="AlphaFoldDB" id="A0A816PZF2"/>
<dbReference type="SUPFAM" id="SSF54928">
    <property type="entry name" value="RNA-binding domain, RBD"/>
    <property type="match status" value="2"/>
</dbReference>
<dbReference type="GO" id="GO:0003723">
    <property type="term" value="F:RNA binding"/>
    <property type="evidence" value="ECO:0007669"/>
    <property type="project" value="UniProtKB-UniRule"/>
</dbReference>
<feature type="domain" description="RRM" evidence="4">
    <location>
        <begin position="259"/>
        <end position="303"/>
    </location>
</feature>
<gene>
    <name evidence="5" type="ORF">DARMORV10_C06P02010.1</name>
</gene>
<dbReference type="SMART" id="SM00360">
    <property type="entry name" value="RRM"/>
    <property type="match status" value="3"/>
</dbReference>
<dbReference type="Gene3D" id="3.30.70.330">
    <property type="match status" value="3"/>
</dbReference>
<evidence type="ECO:0000256" key="1">
    <source>
        <dbReference type="ARBA" id="ARBA00022737"/>
    </source>
</evidence>
<dbReference type="Pfam" id="PF00076">
    <property type="entry name" value="RRM_1"/>
    <property type="match status" value="3"/>
</dbReference>
<feature type="domain" description="RRM" evidence="4">
    <location>
        <begin position="90"/>
        <end position="174"/>
    </location>
</feature>
<evidence type="ECO:0000313" key="5">
    <source>
        <dbReference type="EMBL" id="CAF2054042.1"/>
    </source>
</evidence>
<evidence type="ECO:0000256" key="2">
    <source>
        <dbReference type="ARBA" id="ARBA00022884"/>
    </source>
</evidence>
<proteinExistence type="predicted"/>
<keyword evidence="1" id="KW-0677">Repeat</keyword>
<dbReference type="Proteomes" id="UP001295469">
    <property type="component" value="Chromosome C06"/>
</dbReference>
<evidence type="ECO:0000259" key="4">
    <source>
        <dbReference type="PROSITE" id="PS50102"/>
    </source>
</evidence>
<evidence type="ECO:0000256" key="3">
    <source>
        <dbReference type="PROSITE-ProRule" id="PRU00176"/>
    </source>
</evidence>
<sequence>MFISKTFLIRFRLFFISSKTLNFFNLGVNQRSLFVDGHCGGFWISDGDNEAVKVDFDDKLSWEYLFKVYWLCLKEELSLTVDELTVLDCPRRLRSSLPRLRHRQITALRLRQLRFRHHRPFGVILSCKVAEENGQSKGFGFVQFATEQSAVAARLASQGSMVDGKKLFVAKFINRDERAAMSGNQEFTNVYVKNLLESVTEDFLHTMFSQCGTFSSVVVMRDGSKKLFVGRALRKAERMEMLKQKHKDNFVAKFNVGWFNLYVKNLSEAINETRLREIFGSYGKIVSAKVMRDESGKNKRFNFNFKKKLINFFFLKDSIFGNTIGRPILIRILNYSKKKNILLKYF</sequence>
<protein>
    <submittedName>
        <fullName evidence="5">(rape) hypothetical protein</fullName>
    </submittedName>
</protein>
<name>A0A816PZF2_BRANA</name>
<dbReference type="PROSITE" id="PS50102">
    <property type="entry name" value="RRM"/>
    <property type="match status" value="2"/>
</dbReference>